<comment type="caution">
    <text evidence="2">The sequence shown here is derived from an EMBL/GenBank/DDBJ whole genome shotgun (WGS) entry which is preliminary data.</text>
</comment>
<dbReference type="Pfam" id="PF12696">
    <property type="entry name" value="TraG-D_C"/>
    <property type="match status" value="1"/>
</dbReference>
<sequence length="168" mass="19624">MAGVIKARFEAYKSVIKGVKETTDDIIFIFDPKEIFYEDTHKEKREQGYRILKHNLLAVYETLQIEVNRKAVVYISVETEVSTYQDRGEALSNFLQYLTECKNIRTIHLVFHQYDLYPIPHMEQFLKESATYDIHNSIVVESQSTLQYIYGKEAAQRIISSYNATILA</sequence>
<dbReference type="Proteomes" id="UP001224139">
    <property type="component" value="Unassembled WGS sequence"/>
</dbReference>
<protein>
    <recommendedName>
        <fullName evidence="1">TraD/TraG TraM recognition site domain-containing protein</fullName>
    </recommendedName>
</protein>
<evidence type="ECO:0000259" key="1">
    <source>
        <dbReference type="Pfam" id="PF12696"/>
    </source>
</evidence>
<accession>A0ABT7RFT8</accession>
<dbReference type="InterPro" id="IPR032689">
    <property type="entry name" value="TraG-D_C"/>
</dbReference>
<evidence type="ECO:0000313" key="2">
    <source>
        <dbReference type="EMBL" id="MDM5441793.1"/>
    </source>
</evidence>
<proteinExistence type="predicted"/>
<keyword evidence="3" id="KW-1185">Reference proteome</keyword>
<reference evidence="2 3" key="1">
    <citation type="submission" date="2023-06" db="EMBL/GenBank/DDBJ databases">
        <title>Comparative genomics of Bacillaceae isolates and their secondary metabolite potential.</title>
        <authorList>
            <person name="Song L."/>
            <person name="Nielsen L.J."/>
            <person name="Mohite O."/>
            <person name="Xu X."/>
            <person name="Weber T."/>
            <person name="Kovacs A.T."/>
        </authorList>
    </citation>
    <scope>NUCLEOTIDE SEQUENCE [LARGE SCALE GENOMIC DNA]</scope>
    <source>
        <strain evidence="2 3">DX2.1</strain>
    </source>
</reference>
<evidence type="ECO:0000313" key="3">
    <source>
        <dbReference type="Proteomes" id="UP001224139"/>
    </source>
</evidence>
<dbReference type="RefSeq" id="WP_289361232.1">
    <property type="nucleotide sequence ID" value="NZ_JAUCFG010000003.1"/>
</dbReference>
<name>A0ABT7RFT8_9BACI</name>
<organism evidence="2 3">
    <name type="scientific">Bacillus hominis</name>
    <dbReference type="NCBI Taxonomy" id="2817478"/>
    <lineage>
        <taxon>Bacteria</taxon>
        <taxon>Bacillati</taxon>
        <taxon>Bacillota</taxon>
        <taxon>Bacilli</taxon>
        <taxon>Bacillales</taxon>
        <taxon>Bacillaceae</taxon>
        <taxon>Bacillus</taxon>
        <taxon>Bacillus cereus group</taxon>
    </lineage>
</organism>
<feature type="domain" description="TraD/TraG TraM recognition site" evidence="1">
    <location>
        <begin position="116"/>
        <end position="166"/>
    </location>
</feature>
<gene>
    <name evidence="2" type="ORF">QUG02_27670</name>
</gene>
<dbReference type="EMBL" id="JAUCFG010000003">
    <property type="protein sequence ID" value="MDM5441793.1"/>
    <property type="molecule type" value="Genomic_DNA"/>
</dbReference>